<gene>
    <name evidence="2" type="ORF">Pph01_71250</name>
</gene>
<keyword evidence="3" id="KW-1185">Reference proteome</keyword>
<proteinExistence type="predicted"/>
<dbReference type="EMBL" id="BOOP01000040">
    <property type="protein sequence ID" value="GII42122.1"/>
    <property type="molecule type" value="Genomic_DNA"/>
</dbReference>
<sequence length="187" mass="20477">MSRRQGTFSQTLRYASDNPAVTLSAVVAGSGAFGLTIVGALSADNLTVVAGTAAGSVLLITTQFLWASRRRRKALDQAGEDPGERLRRRVEGVSAAFAEAVTLMDDLRRDVEAQQATRQALITEAERQQQLLAVNRGEAERIREILLGETKETLRAERRREWMFFVFGFAASTVVSIPIGILVNRIS</sequence>
<comment type="caution">
    <text evidence="2">The sequence shown here is derived from an EMBL/GenBank/DDBJ whole genome shotgun (WGS) entry which is preliminary data.</text>
</comment>
<evidence type="ECO:0000313" key="3">
    <source>
        <dbReference type="Proteomes" id="UP000622547"/>
    </source>
</evidence>
<keyword evidence="1" id="KW-1133">Transmembrane helix</keyword>
<feature type="transmembrane region" description="Helical" evidence="1">
    <location>
        <begin position="20"/>
        <end position="41"/>
    </location>
</feature>
<reference evidence="2 3" key="1">
    <citation type="submission" date="2021-01" db="EMBL/GenBank/DDBJ databases">
        <title>Whole genome shotgun sequence of Planotetraspora phitsanulokensis NBRC 104273.</title>
        <authorList>
            <person name="Komaki H."/>
            <person name="Tamura T."/>
        </authorList>
    </citation>
    <scope>NUCLEOTIDE SEQUENCE [LARGE SCALE GENOMIC DNA]</scope>
    <source>
        <strain evidence="2 3">NBRC 104273</strain>
    </source>
</reference>
<evidence type="ECO:0000256" key="1">
    <source>
        <dbReference type="SAM" id="Phobius"/>
    </source>
</evidence>
<feature type="transmembrane region" description="Helical" evidence="1">
    <location>
        <begin position="47"/>
        <end position="67"/>
    </location>
</feature>
<evidence type="ECO:0000313" key="2">
    <source>
        <dbReference type="EMBL" id="GII42122.1"/>
    </source>
</evidence>
<keyword evidence="1" id="KW-0812">Transmembrane</keyword>
<dbReference type="AlphaFoldDB" id="A0A8J3UC93"/>
<name>A0A8J3UC93_9ACTN</name>
<accession>A0A8J3UC93</accession>
<feature type="transmembrane region" description="Helical" evidence="1">
    <location>
        <begin position="162"/>
        <end position="183"/>
    </location>
</feature>
<organism evidence="2 3">
    <name type="scientific">Planotetraspora phitsanulokensis</name>
    <dbReference type="NCBI Taxonomy" id="575192"/>
    <lineage>
        <taxon>Bacteria</taxon>
        <taxon>Bacillati</taxon>
        <taxon>Actinomycetota</taxon>
        <taxon>Actinomycetes</taxon>
        <taxon>Streptosporangiales</taxon>
        <taxon>Streptosporangiaceae</taxon>
        <taxon>Planotetraspora</taxon>
    </lineage>
</organism>
<dbReference type="Proteomes" id="UP000622547">
    <property type="component" value="Unassembled WGS sequence"/>
</dbReference>
<protein>
    <submittedName>
        <fullName evidence="2">Uncharacterized protein</fullName>
    </submittedName>
</protein>
<keyword evidence="1" id="KW-0472">Membrane</keyword>